<dbReference type="Pfam" id="PF13443">
    <property type="entry name" value="HTH_26"/>
    <property type="match status" value="1"/>
</dbReference>
<dbReference type="eggNOG" id="COG3655">
    <property type="taxonomic scope" value="Bacteria"/>
</dbReference>
<dbReference type="Gene3D" id="1.10.260.40">
    <property type="entry name" value="lambda repressor-like DNA-binding domains"/>
    <property type="match status" value="1"/>
</dbReference>
<keyword evidence="4" id="KW-1185">Reference proteome</keyword>
<organism evidence="3 4">
    <name type="scientific">Mesorhizobium amorphae CCNWGS0123</name>
    <dbReference type="NCBI Taxonomy" id="1082933"/>
    <lineage>
        <taxon>Bacteria</taxon>
        <taxon>Pseudomonadati</taxon>
        <taxon>Pseudomonadota</taxon>
        <taxon>Alphaproteobacteria</taxon>
        <taxon>Hyphomicrobiales</taxon>
        <taxon>Phyllobacteriaceae</taxon>
        <taxon>Mesorhizobium</taxon>
    </lineage>
</organism>
<dbReference type="EMBL" id="AGSN01000059">
    <property type="protein sequence ID" value="EHH12968.1"/>
    <property type="molecule type" value="Genomic_DNA"/>
</dbReference>
<dbReference type="PROSITE" id="PS50943">
    <property type="entry name" value="HTH_CROC1"/>
    <property type="match status" value="1"/>
</dbReference>
<evidence type="ECO:0000256" key="1">
    <source>
        <dbReference type="SAM" id="MobiDB-lite"/>
    </source>
</evidence>
<reference evidence="3 4" key="1">
    <citation type="journal article" date="2012" name="J. Bacteriol.">
        <title>Draft Genome Sequence of Plant Growth-Promoting Rhizobium Mesorhizobium amorphae, Isolated from Zinc-Lead Mine Tailings.</title>
        <authorList>
            <person name="Hao X."/>
            <person name="Lin Y."/>
            <person name="Johnstone L."/>
            <person name="Baltrus D.A."/>
            <person name="Miller S.J."/>
            <person name="Wei G."/>
            <person name="Rensing C."/>
        </authorList>
    </citation>
    <scope>NUCLEOTIDE SEQUENCE [LARGE SCALE GENOMIC DNA]</scope>
    <source>
        <strain evidence="3 4">CCNWGS0123</strain>
    </source>
</reference>
<dbReference type="PATRIC" id="fig|1082933.3.peg.1071"/>
<dbReference type="SUPFAM" id="SSF47413">
    <property type="entry name" value="lambda repressor-like DNA-binding domains"/>
    <property type="match status" value="1"/>
</dbReference>
<protein>
    <submittedName>
        <fullName evidence="3">Helix-turn-helix domain-containing protein</fullName>
    </submittedName>
</protein>
<dbReference type="OrthoDB" id="9807735at2"/>
<evidence type="ECO:0000259" key="2">
    <source>
        <dbReference type="PROSITE" id="PS50943"/>
    </source>
</evidence>
<dbReference type="GO" id="GO:0003677">
    <property type="term" value="F:DNA binding"/>
    <property type="evidence" value="ECO:0007669"/>
    <property type="project" value="InterPro"/>
</dbReference>
<dbReference type="RefSeq" id="WP_006200574.1">
    <property type="nucleotide sequence ID" value="NZ_AGSN01000059.1"/>
</dbReference>
<accession>G6Y5C8</accession>
<feature type="domain" description="HTH cro/C1-type" evidence="2">
    <location>
        <begin position="9"/>
        <end position="62"/>
    </location>
</feature>
<proteinExistence type="predicted"/>
<dbReference type="InterPro" id="IPR001387">
    <property type="entry name" value="Cro/C1-type_HTH"/>
</dbReference>
<gene>
    <name evidence="3" type="ORF">MEA186_05686</name>
</gene>
<dbReference type="Proteomes" id="UP000002949">
    <property type="component" value="Unassembled WGS sequence"/>
</dbReference>
<dbReference type="STRING" id="1082933.A6B35_04365"/>
<evidence type="ECO:0000313" key="4">
    <source>
        <dbReference type="Proteomes" id="UP000002949"/>
    </source>
</evidence>
<dbReference type="AlphaFoldDB" id="G6Y5C8"/>
<dbReference type="CDD" id="cd00093">
    <property type="entry name" value="HTH_XRE"/>
    <property type="match status" value="1"/>
</dbReference>
<name>G6Y5C8_9HYPH</name>
<dbReference type="InterPro" id="IPR010982">
    <property type="entry name" value="Lambda_DNA-bd_dom_sf"/>
</dbReference>
<dbReference type="SMART" id="SM00530">
    <property type="entry name" value="HTH_XRE"/>
    <property type="match status" value="1"/>
</dbReference>
<sequence>MNGPIFEALKRTLKAKGLTYRMLADRMGVSEPTVKRIFHERNCKLDRLVEICTAAEVELENVLGAMNRGPGPANHVAPEIERKLASRPALLFVFIMLSEKFTPEGIMRSQGLSEASMFLYLRDLEELGLVALGRGLSARLLVETPIQWNFEGPLRPLFEATNKNFIGWAINHLQREATFVSFSRRMRPETAEMVRREAEELAERAKLLAHHDQHTTPEDALIGYKWTFAFGATPFPAIMPVGPHPRDAGASDRPAAAAKGRRPLPA</sequence>
<evidence type="ECO:0000313" key="3">
    <source>
        <dbReference type="EMBL" id="EHH12968.1"/>
    </source>
</evidence>
<feature type="region of interest" description="Disordered" evidence="1">
    <location>
        <begin position="241"/>
        <end position="266"/>
    </location>
</feature>
<dbReference type="KEGG" id="mamo:A6B35_04365"/>